<evidence type="ECO:0000313" key="1">
    <source>
        <dbReference type="EMBL" id="RKH80354.1"/>
    </source>
</evidence>
<protein>
    <submittedName>
        <fullName evidence="1">NAD kinase</fullName>
    </submittedName>
</protein>
<dbReference type="Proteomes" id="UP000278907">
    <property type="component" value="Unassembled WGS sequence"/>
</dbReference>
<name>A0ABX9Q574_9BACT</name>
<dbReference type="EMBL" id="RAWI01001116">
    <property type="protein sequence ID" value="RKH80354.1"/>
    <property type="molecule type" value="Genomic_DNA"/>
</dbReference>
<dbReference type="InterPro" id="IPR016064">
    <property type="entry name" value="NAD/diacylglycerol_kinase_sf"/>
</dbReference>
<sequence>MTALRIRFVASEAPTAQAARARLTDLYGCAEAEAADVVVALGGDGFMLQALHAAQGTGT</sequence>
<proteinExistence type="predicted"/>
<dbReference type="GO" id="GO:0016301">
    <property type="term" value="F:kinase activity"/>
    <property type="evidence" value="ECO:0007669"/>
    <property type="project" value="UniProtKB-KW"/>
</dbReference>
<keyword evidence="1" id="KW-0418">Kinase</keyword>
<keyword evidence="2" id="KW-1185">Reference proteome</keyword>
<evidence type="ECO:0000313" key="2">
    <source>
        <dbReference type="Proteomes" id="UP000278907"/>
    </source>
</evidence>
<dbReference type="InterPro" id="IPR017438">
    <property type="entry name" value="ATP-NAD_kinase_N"/>
</dbReference>
<gene>
    <name evidence="1" type="ORF">D7Y13_43330</name>
</gene>
<keyword evidence="1" id="KW-0808">Transferase</keyword>
<accession>A0ABX9Q574</accession>
<organism evidence="1 2">
    <name type="scientific">Corallococcus praedator</name>
    <dbReference type="NCBI Taxonomy" id="2316724"/>
    <lineage>
        <taxon>Bacteria</taxon>
        <taxon>Pseudomonadati</taxon>
        <taxon>Myxococcota</taxon>
        <taxon>Myxococcia</taxon>
        <taxon>Myxococcales</taxon>
        <taxon>Cystobacterineae</taxon>
        <taxon>Myxococcaceae</taxon>
        <taxon>Corallococcus</taxon>
    </lineage>
</organism>
<dbReference type="Gene3D" id="3.40.50.10330">
    <property type="entry name" value="Probable inorganic polyphosphate/atp-NAD kinase, domain 1"/>
    <property type="match status" value="1"/>
</dbReference>
<feature type="non-terminal residue" evidence="1">
    <location>
        <position position="59"/>
    </location>
</feature>
<dbReference type="SUPFAM" id="SSF111331">
    <property type="entry name" value="NAD kinase/diacylglycerol kinase-like"/>
    <property type="match status" value="1"/>
</dbReference>
<comment type="caution">
    <text evidence="1">The sequence shown here is derived from an EMBL/GenBank/DDBJ whole genome shotgun (WGS) entry which is preliminary data.</text>
</comment>
<reference evidence="1 2" key="1">
    <citation type="submission" date="2018-09" db="EMBL/GenBank/DDBJ databases">
        <authorList>
            <person name="Livingstone P.G."/>
            <person name="Whitworth D.E."/>
        </authorList>
    </citation>
    <scope>NUCLEOTIDE SEQUENCE [LARGE SCALE GENOMIC DNA]</scope>
    <source>
        <strain evidence="1 2">CA031B</strain>
    </source>
</reference>